<dbReference type="EnsemblBacteria" id="AAS94454">
    <property type="protein sequence ID" value="AAS94454"/>
    <property type="gene ID" value="DVUA0144"/>
</dbReference>
<keyword evidence="2" id="KW-0614">Plasmid</keyword>
<reference evidence="2 3" key="1">
    <citation type="journal article" date="2004" name="Nat. Biotechnol.">
        <title>The genome sequence of the anaerobic, sulfate-reducing bacterium Desulfovibrio vulgaris Hildenborough.</title>
        <authorList>
            <person name="Heidelberg J.F."/>
            <person name="Seshadri R."/>
            <person name="Haveman S.A."/>
            <person name="Hemme C.L."/>
            <person name="Paulsen I.T."/>
            <person name="Kolonay J.F."/>
            <person name="Eisen J.A."/>
            <person name="Ward N."/>
            <person name="Methe B."/>
            <person name="Brinkac L.M."/>
            <person name="Daugherty S.C."/>
            <person name="Deboy R.T."/>
            <person name="Dodson R.J."/>
            <person name="Durkin A.S."/>
            <person name="Madupu R."/>
            <person name="Nelson W.C."/>
            <person name="Sullivan S.A."/>
            <person name="Fouts D."/>
            <person name="Haft D.H."/>
            <person name="Selengut J."/>
            <person name="Peterson J.D."/>
            <person name="Davidsen T.M."/>
            <person name="Zafar N."/>
            <person name="Zhou L."/>
            <person name="Radune D."/>
            <person name="Dimitrov G."/>
            <person name="Hance M."/>
            <person name="Tran K."/>
            <person name="Khouri H."/>
            <person name="Gill J."/>
            <person name="Utterback T.R."/>
            <person name="Feldblyum T.V."/>
            <person name="Wall J.D."/>
            <person name="Voordouw G."/>
            <person name="Fraser C.M."/>
        </authorList>
    </citation>
    <scope>NUCLEOTIDE SEQUENCE [LARGE SCALE GENOMIC DNA]</scope>
    <source>
        <strain evidence="3">ATCC 29579 / DSM 644 / NCIMB 8303 / VKM B-1760 / Hildenborough</strain>
        <plasmid evidence="3">pDV</plasmid>
    </source>
</reference>
<feature type="region of interest" description="Disordered" evidence="1">
    <location>
        <begin position="1"/>
        <end position="23"/>
    </location>
</feature>
<feature type="compositionally biased region" description="Basic residues" evidence="1">
    <location>
        <begin position="1"/>
        <end position="16"/>
    </location>
</feature>
<evidence type="ECO:0000313" key="2">
    <source>
        <dbReference type="EMBL" id="AAS94454.1"/>
    </source>
</evidence>
<name>Q72WE5_NITV2</name>
<sequence>MRRPAKHPGRPSTKVRRTGEAGAKGGHVPIRVDDICVIFDSRYLLFL</sequence>
<gene>
    <name evidence="2" type="ordered locus">DVUA0144</name>
</gene>
<dbReference type="Proteomes" id="UP000002194">
    <property type="component" value="Plasmid pDV"/>
</dbReference>
<dbReference type="AlphaFoldDB" id="Q72WE5"/>
<evidence type="ECO:0000256" key="1">
    <source>
        <dbReference type="SAM" id="MobiDB-lite"/>
    </source>
</evidence>
<accession>Q72WE5</accession>
<proteinExistence type="predicted"/>
<protein>
    <submittedName>
        <fullName evidence="2">Uncharacterized protein</fullName>
    </submittedName>
</protein>
<dbReference type="EMBL" id="AE017286">
    <property type="protein sequence ID" value="AAS94454.1"/>
    <property type="molecule type" value="Genomic_DNA"/>
</dbReference>
<dbReference type="HOGENOM" id="CLU_3167330_0_0_7"/>
<geneLocation type="plasmid" evidence="2 3">
    <name>pDV</name>
</geneLocation>
<evidence type="ECO:0000313" key="3">
    <source>
        <dbReference type="Proteomes" id="UP000002194"/>
    </source>
</evidence>
<organism evidence="2 3">
    <name type="scientific">Nitratidesulfovibrio vulgaris (strain ATCC 29579 / DSM 644 / CCUG 34227 / NCIMB 8303 / VKM B-1760 / Hildenborough)</name>
    <name type="common">Desulfovibrio vulgaris</name>
    <dbReference type="NCBI Taxonomy" id="882"/>
    <lineage>
        <taxon>Bacteria</taxon>
        <taxon>Pseudomonadati</taxon>
        <taxon>Thermodesulfobacteriota</taxon>
        <taxon>Desulfovibrionia</taxon>
        <taxon>Desulfovibrionales</taxon>
        <taxon>Desulfovibrionaceae</taxon>
        <taxon>Nitratidesulfovibrio</taxon>
    </lineage>
</organism>
<dbReference type="SMR" id="Q72WE5"/>
<dbReference type="KEGG" id="dvu:DVUA0144"/>
<keyword evidence="3" id="KW-1185">Reference proteome</keyword>